<evidence type="ECO:0000256" key="4">
    <source>
        <dbReference type="ARBA" id="ARBA00022496"/>
    </source>
</evidence>
<evidence type="ECO:0000256" key="5">
    <source>
        <dbReference type="ARBA" id="ARBA00022692"/>
    </source>
</evidence>
<proteinExistence type="inferred from homology"/>
<dbReference type="RefSeq" id="WP_188073696.1">
    <property type="nucleotide sequence ID" value="NZ_BSPS01000017.1"/>
</dbReference>
<dbReference type="InterPro" id="IPR039426">
    <property type="entry name" value="TonB-dep_rcpt-like"/>
</dbReference>
<organism evidence="15 16">
    <name type="scientific">Sphingobium jiangsuense</name>
    <dbReference type="NCBI Taxonomy" id="870476"/>
    <lineage>
        <taxon>Bacteria</taxon>
        <taxon>Pseudomonadati</taxon>
        <taxon>Pseudomonadota</taxon>
        <taxon>Alphaproteobacteria</taxon>
        <taxon>Sphingomonadales</taxon>
        <taxon>Sphingomonadaceae</taxon>
        <taxon>Sphingobium</taxon>
    </lineage>
</organism>
<evidence type="ECO:0000259" key="14">
    <source>
        <dbReference type="Pfam" id="PF07715"/>
    </source>
</evidence>
<evidence type="ECO:0000313" key="16">
    <source>
        <dbReference type="Proteomes" id="UP000571950"/>
    </source>
</evidence>
<dbReference type="PANTHER" id="PTHR32552:SF81">
    <property type="entry name" value="TONB-DEPENDENT OUTER MEMBRANE RECEPTOR"/>
    <property type="match status" value="1"/>
</dbReference>
<evidence type="ECO:0000256" key="12">
    <source>
        <dbReference type="RuleBase" id="RU003357"/>
    </source>
</evidence>
<dbReference type="Pfam" id="PF07715">
    <property type="entry name" value="Plug"/>
    <property type="match status" value="1"/>
</dbReference>
<evidence type="ECO:0000256" key="10">
    <source>
        <dbReference type="ARBA" id="ARBA00023237"/>
    </source>
</evidence>
<dbReference type="InterPro" id="IPR012910">
    <property type="entry name" value="Plug_dom"/>
</dbReference>
<dbReference type="AlphaFoldDB" id="A0A7W6BTD4"/>
<evidence type="ECO:0000256" key="11">
    <source>
        <dbReference type="PROSITE-ProRule" id="PRU01360"/>
    </source>
</evidence>
<evidence type="ECO:0000256" key="9">
    <source>
        <dbReference type="ARBA" id="ARBA00023136"/>
    </source>
</evidence>
<dbReference type="GO" id="GO:0009279">
    <property type="term" value="C:cell outer membrane"/>
    <property type="evidence" value="ECO:0007669"/>
    <property type="project" value="UniProtKB-SubCell"/>
</dbReference>
<gene>
    <name evidence="15" type="ORF">GGR43_004162</name>
</gene>
<reference evidence="15 16" key="1">
    <citation type="submission" date="2020-08" db="EMBL/GenBank/DDBJ databases">
        <title>Genomic Encyclopedia of Type Strains, Phase IV (KMG-IV): sequencing the most valuable type-strain genomes for metagenomic binning, comparative biology and taxonomic classification.</title>
        <authorList>
            <person name="Goeker M."/>
        </authorList>
    </citation>
    <scope>NUCLEOTIDE SEQUENCE [LARGE SCALE GENOMIC DNA]</scope>
    <source>
        <strain evidence="15 16">DSM 26189</strain>
    </source>
</reference>
<evidence type="ECO:0000259" key="13">
    <source>
        <dbReference type="Pfam" id="PF00593"/>
    </source>
</evidence>
<comment type="caution">
    <text evidence="15">The sequence shown here is derived from an EMBL/GenBank/DDBJ whole genome shotgun (WGS) entry which is preliminary data.</text>
</comment>
<keyword evidence="3 11" id="KW-1134">Transmembrane beta strand</keyword>
<keyword evidence="8 12" id="KW-0798">TonB box</keyword>
<dbReference type="EMBL" id="JACIDT010000023">
    <property type="protein sequence ID" value="MBB3928418.1"/>
    <property type="molecule type" value="Genomic_DNA"/>
</dbReference>
<dbReference type="PANTHER" id="PTHR32552">
    <property type="entry name" value="FERRICHROME IRON RECEPTOR-RELATED"/>
    <property type="match status" value="1"/>
</dbReference>
<dbReference type="Proteomes" id="UP000571950">
    <property type="component" value="Unassembled WGS sequence"/>
</dbReference>
<comment type="subcellular location">
    <subcellularLocation>
        <location evidence="1 11">Cell outer membrane</location>
        <topology evidence="1 11">Multi-pass membrane protein</topology>
    </subcellularLocation>
</comment>
<accession>A0A7W6BTD4</accession>
<dbReference type="GO" id="GO:0006826">
    <property type="term" value="P:iron ion transport"/>
    <property type="evidence" value="ECO:0007669"/>
    <property type="project" value="UniProtKB-KW"/>
</dbReference>
<keyword evidence="10 11" id="KW-0998">Cell outer membrane</keyword>
<evidence type="ECO:0000256" key="3">
    <source>
        <dbReference type="ARBA" id="ARBA00022452"/>
    </source>
</evidence>
<evidence type="ECO:0000256" key="2">
    <source>
        <dbReference type="ARBA" id="ARBA00022448"/>
    </source>
</evidence>
<sequence length="580" mass="62752">MAVHSGSGDIIVTARKRDETLIDVPVAVSALSSETLTRYNVADLNAVSSLIPNVTIVKAASGTGASMTIRGVGSTFNDFGIDQTVSINIDGIQISRGFITNVAFFDVAQVEVLKGPQALFFGKNSPGGVVSVRSRGATSQFEAGLKVGYEFVADERYAEGYVSGPLSDTLGARLAVRYAKMEGWLHNNAVDGPNPTDASFPLRRGGDSRAVGSETITGRLTLDWKPSDRFNAELKVLGNAYDDDGMGNIAQPVRCADGYSLPTDTNLISDPTGDCRADNQISSGGLPVGVEAGYPGGDRRNGKLWSTVDSVLTTLALRYDMDAIRFESVTGYSYGDFKTLSNYGYTSFTRFPGYVTERSELFTQELRFNTDLGGPINFAGGAYYENSDRRGNIGTRFPLGYTPDPTNGNTNQTYRLHTIKNTAWSFFGQAIWNITDRIELAGGVRYTDEKKTTRQGNLYADARLPASLNVMPQGIFLTNRFEDTNWSPEATLSYKPTPDLNIYAAYKTGYKSGGASIPTTITANLTDESIGFGPEESEGGEIGFKGRALDGRMTFSSVLYKYKLKGLQLVMPETALLQKS</sequence>
<keyword evidence="7" id="KW-0406">Ion transport</keyword>
<comment type="similarity">
    <text evidence="11 12">Belongs to the TonB-dependent receptor family.</text>
</comment>
<dbReference type="SUPFAM" id="SSF56935">
    <property type="entry name" value="Porins"/>
    <property type="match status" value="1"/>
</dbReference>
<dbReference type="InterPro" id="IPR000531">
    <property type="entry name" value="Beta-barrel_TonB"/>
</dbReference>
<keyword evidence="15" id="KW-0675">Receptor</keyword>
<dbReference type="Pfam" id="PF00593">
    <property type="entry name" value="TonB_dep_Rec_b-barrel"/>
    <property type="match status" value="1"/>
</dbReference>
<keyword evidence="5 11" id="KW-0812">Transmembrane</keyword>
<evidence type="ECO:0000256" key="8">
    <source>
        <dbReference type="ARBA" id="ARBA00023077"/>
    </source>
</evidence>
<name>A0A7W6BTD4_9SPHN</name>
<dbReference type="InterPro" id="IPR036942">
    <property type="entry name" value="Beta-barrel_TonB_sf"/>
</dbReference>
<protein>
    <submittedName>
        <fullName evidence="15">Outer membrane receptor protein involved in Fe transport</fullName>
    </submittedName>
</protein>
<keyword evidence="6" id="KW-0408">Iron</keyword>
<evidence type="ECO:0000256" key="6">
    <source>
        <dbReference type="ARBA" id="ARBA00023004"/>
    </source>
</evidence>
<keyword evidence="4" id="KW-0410">Iron transport</keyword>
<evidence type="ECO:0000313" key="15">
    <source>
        <dbReference type="EMBL" id="MBB3928418.1"/>
    </source>
</evidence>
<dbReference type="Gene3D" id="2.40.170.20">
    <property type="entry name" value="TonB-dependent receptor, beta-barrel domain"/>
    <property type="match status" value="1"/>
</dbReference>
<keyword evidence="16" id="KW-1185">Reference proteome</keyword>
<feature type="domain" description="TonB-dependent receptor-like beta-barrel" evidence="13">
    <location>
        <begin position="279"/>
        <end position="573"/>
    </location>
</feature>
<keyword evidence="9 11" id="KW-0472">Membrane</keyword>
<dbReference type="PROSITE" id="PS52016">
    <property type="entry name" value="TONB_DEPENDENT_REC_3"/>
    <property type="match status" value="1"/>
</dbReference>
<keyword evidence="2 11" id="KW-0813">Transport</keyword>
<feature type="domain" description="TonB-dependent receptor plug" evidence="14">
    <location>
        <begin position="21"/>
        <end position="129"/>
    </location>
</feature>
<evidence type="ECO:0000256" key="1">
    <source>
        <dbReference type="ARBA" id="ARBA00004571"/>
    </source>
</evidence>
<evidence type="ECO:0000256" key="7">
    <source>
        <dbReference type="ARBA" id="ARBA00023065"/>
    </source>
</evidence>